<dbReference type="NCBIfam" id="TIGR03354">
    <property type="entry name" value="VI_FHA"/>
    <property type="match status" value="1"/>
</dbReference>
<dbReference type="SUPFAM" id="SSF49879">
    <property type="entry name" value="SMAD/FHA domain"/>
    <property type="match status" value="1"/>
</dbReference>
<proteinExistence type="predicted"/>
<dbReference type="Pfam" id="PF20232">
    <property type="entry name" value="T6SS_FHA_C"/>
    <property type="match status" value="1"/>
</dbReference>
<feature type="domain" description="FHA" evidence="2">
    <location>
        <begin position="26"/>
        <end position="76"/>
    </location>
</feature>
<protein>
    <submittedName>
        <fullName evidence="3">Type VI secretion system-associated FHA domain protein TagH</fullName>
    </submittedName>
</protein>
<accession>A0A4Y9TGS9</accession>
<evidence type="ECO:0000256" key="1">
    <source>
        <dbReference type="SAM" id="MobiDB-lite"/>
    </source>
</evidence>
<evidence type="ECO:0000313" key="3">
    <source>
        <dbReference type="EMBL" id="TFW42590.1"/>
    </source>
</evidence>
<organism evidence="3 4">
    <name type="scientific">Pseudomonas fluorescens</name>
    <dbReference type="NCBI Taxonomy" id="294"/>
    <lineage>
        <taxon>Bacteria</taxon>
        <taxon>Pseudomonadati</taxon>
        <taxon>Pseudomonadota</taxon>
        <taxon>Gammaproteobacteria</taxon>
        <taxon>Pseudomonadales</taxon>
        <taxon>Pseudomonadaceae</taxon>
        <taxon>Pseudomonas</taxon>
    </lineage>
</organism>
<comment type="caution">
    <text evidence="3">The sequence shown here is derived from an EMBL/GenBank/DDBJ whole genome shotgun (WGS) entry which is preliminary data.</text>
</comment>
<dbReference type="Gene3D" id="2.60.200.20">
    <property type="match status" value="1"/>
</dbReference>
<dbReference type="RefSeq" id="WP_135196540.1">
    <property type="nucleotide sequence ID" value="NZ_SPVI01000008.1"/>
</dbReference>
<evidence type="ECO:0000259" key="2">
    <source>
        <dbReference type="PROSITE" id="PS50006"/>
    </source>
</evidence>
<sequence>MQLVFEVCDSGSGEPPARKLFDGVGGVIGRGAGCDWVIADPDRLLSSLHGLVGYRDGQYFLTDISSNGIGVSGSTERLCKGQARLISEGDVYQLGAVSIRAQLIGQGAHYDRPAFAGNETIPDDAFLILDPLHGLEREQPGSELPEHLDASEPRAEMPGGLLSHGAVEQDHLIVPSWAEPASPGPSSAAQTVTTPAGEGFWSQFGAVLGVEMDALDTLGREALAIKVARLFRQTIEGLQQSLRTRDELNSELNLDGTALARTRRNPLQDCGDTQAALASLLGAGDSGQLPAELAIAQACREMQIHQLALVVACRAAVRSALATFAPGHLLLCFEREGNPPRFATDGARWRAYQRHYMRLSEEHPLGEQLLRNDFSKAYEEQVRLVGALHAAYPG</sequence>
<gene>
    <name evidence="3" type="primary">tagH</name>
    <name evidence="3" type="ORF">E4T65_15040</name>
</gene>
<dbReference type="InterPro" id="IPR046883">
    <property type="entry name" value="T6SS_FHA_C"/>
</dbReference>
<feature type="compositionally biased region" description="Basic and acidic residues" evidence="1">
    <location>
        <begin position="138"/>
        <end position="155"/>
    </location>
</feature>
<dbReference type="Pfam" id="PF00498">
    <property type="entry name" value="FHA"/>
    <property type="match status" value="1"/>
</dbReference>
<name>A0A4Y9TGS9_PSEFL</name>
<evidence type="ECO:0000313" key="4">
    <source>
        <dbReference type="Proteomes" id="UP000297322"/>
    </source>
</evidence>
<dbReference type="InterPro" id="IPR017735">
    <property type="entry name" value="T6SS_FHA"/>
</dbReference>
<dbReference type="Proteomes" id="UP000297322">
    <property type="component" value="Unassembled WGS sequence"/>
</dbReference>
<dbReference type="EMBL" id="SPVI01000008">
    <property type="protein sequence ID" value="TFW42590.1"/>
    <property type="molecule type" value="Genomic_DNA"/>
</dbReference>
<dbReference type="CDD" id="cd00060">
    <property type="entry name" value="FHA"/>
    <property type="match status" value="1"/>
</dbReference>
<dbReference type="AlphaFoldDB" id="A0A4Y9TGS9"/>
<feature type="region of interest" description="Disordered" evidence="1">
    <location>
        <begin position="138"/>
        <end position="161"/>
    </location>
</feature>
<dbReference type="InterPro" id="IPR008984">
    <property type="entry name" value="SMAD_FHA_dom_sf"/>
</dbReference>
<dbReference type="PROSITE" id="PS50006">
    <property type="entry name" value="FHA_DOMAIN"/>
    <property type="match status" value="1"/>
</dbReference>
<dbReference type="InterPro" id="IPR000253">
    <property type="entry name" value="FHA_dom"/>
</dbReference>
<reference evidence="3 4" key="1">
    <citation type="submission" date="2019-03" db="EMBL/GenBank/DDBJ databases">
        <title>Biocontrol and xenobiotic degradation properties of endophytic Pseudomonas fluorescens strain BRZ63.</title>
        <authorList>
            <person name="Chlebek D.A."/>
            <person name="Pinski A."/>
            <person name="Zur J.P."/>
            <person name="Michalska J."/>
            <person name="Hupert-Kocurek K.T."/>
        </authorList>
    </citation>
    <scope>NUCLEOTIDE SEQUENCE [LARGE SCALE GENOMIC DNA]</scope>
    <source>
        <strain evidence="3 4">BRZ63</strain>
    </source>
</reference>